<name>A0A5B6TG08_9BACT</name>
<dbReference type="EMBL" id="VKKY01000002">
    <property type="protein sequence ID" value="KAA3438235.1"/>
    <property type="molecule type" value="Genomic_DNA"/>
</dbReference>
<feature type="chain" id="PRO_5022841717" evidence="1">
    <location>
        <begin position="21"/>
        <end position="235"/>
    </location>
</feature>
<reference evidence="2 3" key="1">
    <citation type="submission" date="2019-07" db="EMBL/GenBank/DDBJ databases">
        <title>Rufibacter sp. nov., isolated from lake sediment.</title>
        <authorList>
            <person name="Qu J.-H."/>
        </authorList>
    </citation>
    <scope>NUCLEOTIDE SEQUENCE [LARGE SCALE GENOMIC DNA]</scope>
    <source>
        <strain evidence="2 3">NBS58-1</strain>
    </source>
</reference>
<proteinExistence type="predicted"/>
<dbReference type="AlphaFoldDB" id="A0A5B6TG08"/>
<evidence type="ECO:0000313" key="2">
    <source>
        <dbReference type="EMBL" id="KAA3438235.1"/>
    </source>
</evidence>
<organism evidence="2 3">
    <name type="scientific">Rufibacter hautae</name>
    <dbReference type="NCBI Taxonomy" id="2595005"/>
    <lineage>
        <taxon>Bacteria</taxon>
        <taxon>Pseudomonadati</taxon>
        <taxon>Bacteroidota</taxon>
        <taxon>Cytophagia</taxon>
        <taxon>Cytophagales</taxon>
        <taxon>Hymenobacteraceae</taxon>
        <taxon>Rufibacter</taxon>
    </lineage>
</organism>
<keyword evidence="3" id="KW-1185">Reference proteome</keyword>
<dbReference type="Proteomes" id="UP000324133">
    <property type="component" value="Unassembled WGS sequence"/>
</dbReference>
<feature type="signal peptide" evidence="1">
    <location>
        <begin position="1"/>
        <end position="20"/>
    </location>
</feature>
<accession>A0A5B6TG08</accession>
<dbReference type="RefSeq" id="WP_149091294.1">
    <property type="nucleotide sequence ID" value="NZ_VKKY01000002.1"/>
</dbReference>
<sequence length="235" mass="27125">MKKLTFLIFSIFYYSIIAQAQTTDTLKAANPRFYVGLGLNGRYFEVSYNHQNYLLKNSGYFHAKPYLHFGYKLNKRIRLEAGVAYVNDKDHYYVTYVEAPKSYINYHDYNQTKGFVIPLKITHDFFHVFKGKVAVYGTGTILPTYSKTRVWKVEEKADVFNTTLDIQDSALSTFASLGIGASVRIWKKFSGYHEVNIWNRNLTSGRNMDPFSNVRSQIPLSHLSFGIGLNYDLNL</sequence>
<evidence type="ECO:0000313" key="3">
    <source>
        <dbReference type="Proteomes" id="UP000324133"/>
    </source>
</evidence>
<comment type="caution">
    <text evidence="2">The sequence shown here is derived from an EMBL/GenBank/DDBJ whole genome shotgun (WGS) entry which is preliminary data.</text>
</comment>
<dbReference type="SUPFAM" id="SSF56925">
    <property type="entry name" value="OMPA-like"/>
    <property type="match status" value="1"/>
</dbReference>
<evidence type="ECO:0000256" key="1">
    <source>
        <dbReference type="SAM" id="SignalP"/>
    </source>
</evidence>
<gene>
    <name evidence="2" type="ORF">FOA19_13315</name>
</gene>
<keyword evidence="1" id="KW-0732">Signal</keyword>
<protein>
    <submittedName>
        <fullName evidence="2">Outer membrane beta-barrel protein</fullName>
    </submittedName>
</protein>
<dbReference type="InterPro" id="IPR011250">
    <property type="entry name" value="OMP/PagP_B-barrel"/>
</dbReference>
<dbReference type="OrthoDB" id="850330at2"/>